<evidence type="ECO:0000259" key="6">
    <source>
        <dbReference type="PROSITE" id="PS50043"/>
    </source>
</evidence>
<dbReference type="InterPro" id="IPR039420">
    <property type="entry name" value="WalR-like"/>
</dbReference>
<evidence type="ECO:0000256" key="1">
    <source>
        <dbReference type="ARBA" id="ARBA00022553"/>
    </source>
</evidence>
<evidence type="ECO:0000313" key="8">
    <source>
        <dbReference type="EMBL" id="MFC5545135.1"/>
    </source>
</evidence>
<dbReference type="RefSeq" id="WP_248155644.1">
    <property type="nucleotide sequence ID" value="NZ_JAKZAJ010000002.1"/>
</dbReference>
<dbReference type="PROSITE" id="PS50043">
    <property type="entry name" value="HTH_LUXR_2"/>
    <property type="match status" value="1"/>
</dbReference>
<dbReference type="CDD" id="cd17535">
    <property type="entry name" value="REC_NarL-like"/>
    <property type="match status" value="1"/>
</dbReference>
<evidence type="ECO:0000313" key="9">
    <source>
        <dbReference type="Proteomes" id="UP001596055"/>
    </source>
</evidence>
<dbReference type="PRINTS" id="PR00038">
    <property type="entry name" value="HTHLUXR"/>
</dbReference>
<dbReference type="SMART" id="SM00421">
    <property type="entry name" value="HTH_LUXR"/>
    <property type="match status" value="1"/>
</dbReference>
<evidence type="ECO:0000259" key="7">
    <source>
        <dbReference type="PROSITE" id="PS50110"/>
    </source>
</evidence>
<name>A0ABW0RNF5_9GAMM</name>
<dbReference type="SUPFAM" id="SSF52172">
    <property type="entry name" value="CheY-like"/>
    <property type="match status" value="1"/>
</dbReference>
<feature type="domain" description="HTH luxR-type" evidence="6">
    <location>
        <begin position="148"/>
        <end position="213"/>
    </location>
</feature>
<dbReference type="EMBL" id="JBHSNL010000001">
    <property type="protein sequence ID" value="MFC5545135.1"/>
    <property type="molecule type" value="Genomic_DNA"/>
</dbReference>
<keyword evidence="1 5" id="KW-0597">Phosphoprotein</keyword>
<comment type="caution">
    <text evidence="8">The sequence shown here is derived from an EMBL/GenBank/DDBJ whole genome shotgun (WGS) entry which is preliminary data.</text>
</comment>
<dbReference type="CDD" id="cd06170">
    <property type="entry name" value="LuxR_C_like"/>
    <property type="match status" value="1"/>
</dbReference>
<feature type="modified residue" description="4-aspartylphosphate" evidence="5">
    <location>
        <position position="54"/>
    </location>
</feature>
<dbReference type="PANTHER" id="PTHR43214:SF41">
    <property type="entry name" value="NITRATE_NITRITE RESPONSE REGULATOR PROTEIN NARP"/>
    <property type="match status" value="1"/>
</dbReference>
<evidence type="ECO:0000256" key="2">
    <source>
        <dbReference type="ARBA" id="ARBA00023015"/>
    </source>
</evidence>
<dbReference type="SMART" id="SM00448">
    <property type="entry name" value="REC"/>
    <property type="match status" value="1"/>
</dbReference>
<evidence type="ECO:0000256" key="3">
    <source>
        <dbReference type="ARBA" id="ARBA00023125"/>
    </source>
</evidence>
<dbReference type="Pfam" id="PF00196">
    <property type="entry name" value="GerE"/>
    <property type="match status" value="1"/>
</dbReference>
<dbReference type="InterPro" id="IPR011006">
    <property type="entry name" value="CheY-like_superfamily"/>
</dbReference>
<dbReference type="Gene3D" id="3.40.50.2300">
    <property type="match status" value="1"/>
</dbReference>
<dbReference type="InterPro" id="IPR016032">
    <property type="entry name" value="Sig_transdc_resp-reg_C-effctor"/>
</dbReference>
<keyword evidence="2" id="KW-0805">Transcription regulation</keyword>
<dbReference type="SUPFAM" id="SSF46894">
    <property type="entry name" value="C-terminal effector domain of the bipartite response regulators"/>
    <property type="match status" value="1"/>
</dbReference>
<keyword evidence="9" id="KW-1185">Reference proteome</keyword>
<dbReference type="Pfam" id="PF00072">
    <property type="entry name" value="Response_reg"/>
    <property type="match status" value="1"/>
</dbReference>
<evidence type="ECO:0000256" key="5">
    <source>
        <dbReference type="PROSITE-ProRule" id="PRU00169"/>
    </source>
</evidence>
<keyword evidence="4" id="KW-0804">Transcription</keyword>
<dbReference type="PANTHER" id="PTHR43214">
    <property type="entry name" value="TWO-COMPONENT RESPONSE REGULATOR"/>
    <property type="match status" value="1"/>
</dbReference>
<dbReference type="InterPro" id="IPR001789">
    <property type="entry name" value="Sig_transdc_resp-reg_receiver"/>
</dbReference>
<accession>A0ABW0RNF5</accession>
<organism evidence="8 9">
    <name type="scientific">Marinobacter koreensis</name>
    <dbReference type="NCBI Taxonomy" id="335974"/>
    <lineage>
        <taxon>Bacteria</taxon>
        <taxon>Pseudomonadati</taxon>
        <taxon>Pseudomonadota</taxon>
        <taxon>Gammaproteobacteria</taxon>
        <taxon>Pseudomonadales</taxon>
        <taxon>Marinobacteraceae</taxon>
        <taxon>Marinobacter</taxon>
    </lineage>
</organism>
<sequence length="218" mass="23988">MKKVLILEDHQDAQKWLGLAVTLAFPGIAVHCCDRLSQAIALLVELNPDLCLVDLKLPDGSGVDFITHCRQNHPEIQLVVTTLFDDDQHLFPAINAGAQGYLLKEEPQEVISQALQGLTHGTPPLSGPISRRILNHVKTTIAQPESTEENADLFLSKREQEMLTVIAKGYKTAEAAELLGVSYHTAARHVKNIYSKLDINSRAEATQQALRLGLLKDS</sequence>
<dbReference type="Proteomes" id="UP001596055">
    <property type="component" value="Unassembled WGS sequence"/>
</dbReference>
<feature type="domain" description="Response regulatory" evidence="7">
    <location>
        <begin position="3"/>
        <end position="119"/>
    </location>
</feature>
<reference evidence="9" key="1">
    <citation type="journal article" date="2019" name="Int. J. Syst. Evol. Microbiol.">
        <title>The Global Catalogue of Microorganisms (GCM) 10K type strain sequencing project: providing services to taxonomists for standard genome sequencing and annotation.</title>
        <authorList>
            <consortium name="The Broad Institute Genomics Platform"/>
            <consortium name="The Broad Institute Genome Sequencing Center for Infectious Disease"/>
            <person name="Wu L."/>
            <person name="Ma J."/>
        </authorList>
    </citation>
    <scope>NUCLEOTIDE SEQUENCE [LARGE SCALE GENOMIC DNA]</scope>
    <source>
        <strain evidence="9">CGMCC 4.1799</strain>
    </source>
</reference>
<gene>
    <name evidence="8" type="ORF">ACFPQA_08740</name>
</gene>
<evidence type="ECO:0000256" key="4">
    <source>
        <dbReference type="ARBA" id="ARBA00023163"/>
    </source>
</evidence>
<keyword evidence="3" id="KW-0238">DNA-binding</keyword>
<protein>
    <submittedName>
        <fullName evidence="8">Response regulator</fullName>
    </submittedName>
</protein>
<dbReference type="InterPro" id="IPR058245">
    <property type="entry name" value="NreC/VraR/RcsB-like_REC"/>
</dbReference>
<proteinExistence type="predicted"/>
<dbReference type="InterPro" id="IPR000792">
    <property type="entry name" value="Tscrpt_reg_LuxR_C"/>
</dbReference>
<dbReference type="PROSITE" id="PS50110">
    <property type="entry name" value="RESPONSE_REGULATORY"/>
    <property type="match status" value="1"/>
</dbReference>